<dbReference type="EMBL" id="AFYH01125483">
    <property type="status" value="NOT_ANNOTATED_CDS"/>
    <property type="molecule type" value="Genomic_DNA"/>
</dbReference>
<dbReference type="OMA" id="LMCASIN"/>
<dbReference type="GeneTree" id="ENSGT00940000157366"/>
<dbReference type="GO" id="GO:0005886">
    <property type="term" value="C:plasma membrane"/>
    <property type="evidence" value="ECO:0007669"/>
    <property type="project" value="TreeGrafter"/>
</dbReference>
<dbReference type="eggNOG" id="KOG3614">
    <property type="taxonomic scope" value="Eukaryota"/>
</dbReference>
<reference evidence="2" key="3">
    <citation type="submission" date="2025-09" db="UniProtKB">
        <authorList>
            <consortium name="Ensembl"/>
        </authorList>
    </citation>
    <scope>IDENTIFICATION</scope>
</reference>
<dbReference type="PANTHER" id="PTHR13800">
    <property type="entry name" value="TRANSIENT RECEPTOR POTENTIAL CATION CHANNEL, SUBFAMILY M, MEMBER 6"/>
    <property type="match status" value="1"/>
</dbReference>
<dbReference type="EMBL" id="AFYH01125484">
    <property type="status" value="NOT_ANNOTATED_CDS"/>
    <property type="molecule type" value="Genomic_DNA"/>
</dbReference>
<accession>H3AQC4</accession>
<reference evidence="3" key="1">
    <citation type="submission" date="2011-08" db="EMBL/GenBank/DDBJ databases">
        <title>The draft genome of Latimeria chalumnae.</title>
        <authorList>
            <person name="Di Palma F."/>
            <person name="Alfoldi J."/>
            <person name="Johnson J."/>
            <person name="Berlin A."/>
            <person name="Gnerre S."/>
            <person name="Jaffe D."/>
            <person name="MacCallum I."/>
            <person name="Young S."/>
            <person name="Walker B.J."/>
            <person name="Lander E."/>
            <person name="Lindblad-Toh K."/>
        </authorList>
    </citation>
    <scope>NUCLEOTIDE SEQUENCE [LARGE SCALE GENOMIC DNA]</scope>
    <source>
        <strain evidence="3">Wild caught</strain>
    </source>
</reference>
<dbReference type="InterPro" id="IPR041491">
    <property type="entry name" value="TRPM_SLOG"/>
</dbReference>
<dbReference type="Proteomes" id="UP000008672">
    <property type="component" value="Unassembled WGS sequence"/>
</dbReference>
<name>H3AQC4_LATCH</name>
<dbReference type="InterPro" id="IPR050927">
    <property type="entry name" value="TRPM"/>
</dbReference>
<dbReference type="EMBL" id="AFYH01125482">
    <property type="status" value="NOT_ANNOTATED_CDS"/>
    <property type="molecule type" value="Genomic_DNA"/>
</dbReference>
<sequence length="361" mass="39930">NSHLPSLFQAQKSWIERAFYKRECVHIITSIKDPHRCCCGRLIGQHVGLPPSISITNNEKNEGRLSRHDTLAEKWSISKHTQLSPTDAFGTIEFQGGGHSNKAMYVRVSYDTKPDLILHLMTKEWILELPKLLISVHGGLQNFELQPKLKQVFGKGLIKAAMTTGAWIFTGGVNTGVIRHVGDALKDHASKSRGKICTIGIAPWGIVENQEDLIGKDVVRPYQTMSNPLSKLTVLNSMHSHFILADNGTTGKYGAEVKLRRQLEKHISLQKINTKRCFRFFFCISNSIFYNSSWVACEISFPGIGQGVPVVALIVEGGPNVISIVLEYLRDTPPVPVVVCDGSGRASDILAFGHKYSEEGG</sequence>
<evidence type="ECO:0000313" key="2">
    <source>
        <dbReference type="Ensembl" id="ENSLACP00000011845.1"/>
    </source>
</evidence>
<feature type="domain" description="TRPM SLOG" evidence="1">
    <location>
        <begin position="103"/>
        <end position="360"/>
    </location>
</feature>
<proteinExistence type="predicted"/>
<protein>
    <recommendedName>
        <fullName evidence="1">TRPM SLOG domain-containing protein</fullName>
    </recommendedName>
</protein>
<dbReference type="EMBL" id="AFYH01125485">
    <property type="status" value="NOT_ANNOTATED_CDS"/>
    <property type="molecule type" value="Genomic_DNA"/>
</dbReference>
<dbReference type="InParanoid" id="H3AQC4"/>
<dbReference type="STRING" id="7897.ENSLACP00000011845"/>
<reference evidence="2" key="2">
    <citation type="submission" date="2025-08" db="UniProtKB">
        <authorList>
            <consortium name="Ensembl"/>
        </authorList>
    </citation>
    <scope>IDENTIFICATION</scope>
</reference>
<dbReference type="EMBL" id="AFYH01125489">
    <property type="status" value="NOT_ANNOTATED_CDS"/>
    <property type="molecule type" value="Genomic_DNA"/>
</dbReference>
<dbReference type="HOGENOM" id="CLU_046430_1_0_1"/>
<dbReference type="AlphaFoldDB" id="H3AQC4"/>
<dbReference type="Ensembl" id="ENSLACT00000011935.1">
    <property type="protein sequence ID" value="ENSLACP00000011845.1"/>
    <property type="gene ID" value="ENSLACG00000010424.1"/>
</dbReference>
<evidence type="ECO:0000259" key="1">
    <source>
        <dbReference type="Pfam" id="PF18139"/>
    </source>
</evidence>
<evidence type="ECO:0000313" key="3">
    <source>
        <dbReference type="Proteomes" id="UP000008672"/>
    </source>
</evidence>
<organism evidence="2 3">
    <name type="scientific">Latimeria chalumnae</name>
    <name type="common">Coelacanth</name>
    <dbReference type="NCBI Taxonomy" id="7897"/>
    <lineage>
        <taxon>Eukaryota</taxon>
        <taxon>Metazoa</taxon>
        <taxon>Chordata</taxon>
        <taxon>Craniata</taxon>
        <taxon>Vertebrata</taxon>
        <taxon>Euteleostomi</taxon>
        <taxon>Coelacanthiformes</taxon>
        <taxon>Coelacanthidae</taxon>
        <taxon>Latimeria</taxon>
    </lineage>
</organism>
<dbReference type="PANTHER" id="PTHR13800:SF7">
    <property type="entry name" value="TRANSIENT RECEPTOR POTENTIAL CATION CHANNEL SUBFAMILY M MEMBER 3"/>
    <property type="match status" value="1"/>
</dbReference>
<dbReference type="GO" id="GO:0005261">
    <property type="term" value="F:monoatomic cation channel activity"/>
    <property type="evidence" value="ECO:0007669"/>
    <property type="project" value="TreeGrafter"/>
</dbReference>
<dbReference type="EMBL" id="AFYH01125486">
    <property type="status" value="NOT_ANNOTATED_CDS"/>
    <property type="molecule type" value="Genomic_DNA"/>
</dbReference>
<dbReference type="GO" id="GO:0030001">
    <property type="term" value="P:metal ion transport"/>
    <property type="evidence" value="ECO:0007669"/>
    <property type="project" value="TreeGrafter"/>
</dbReference>
<dbReference type="Pfam" id="PF18139">
    <property type="entry name" value="LSDAT_euk"/>
    <property type="match status" value="1"/>
</dbReference>
<keyword evidence="3" id="KW-1185">Reference proteome</keyword>
<dbReference type="EMBL" id="AFYH01125488">
    <property type="status" value="NOT_ANNOTATED_CDS"/>
    <property type="molecule type" value="Genomic_DNA"/>
</dbReference>
<dbReference type="EMBL" id="AFYH01125487">
    <property type="status" value="NOT_ANNOTATED_CDS"/>
    <property type="molecule type" value="Genomic_DNA"/>
</dbReference>